<feature type="transmembrane region" description="Helical" evidence="2">
    <location>
        <begin position="53"/>
        <end position="70"/>
    </location>
</feature>
<dbReference type="STRING" id="502025.Hoch_5233"/>
<keyword evidence="2" id="KW-0812">Transmembrane</keyword>
<dbReference type="eggNOG" id="COG4323">
    <property type="taxonomic scope" value="Bacteria"/>
</dbReference>
<organism evidence="3 4">
    <name type="scientific">Haliangium ochraceum (strain DSM 14365 / JCM 11303 / SMP-2)</name>
    <dbReference type="NCBI Taxonomy" id="502025"/>
    <lineage>
        <taxon>Bacteria</taxon>
        <taxon>Pseudomonadati</taxon>
        <taxon>Myxococcota</taxon>
        <taxon>Polyangia</taxon>
        <taxon>Haliangiales</taxon>
        <taxon>Kofleriaceae</taxon>
        <taxon>Haliangium</taxon>
    </lineage>
</organism>
<evidence type="ECO:0000313" key="4">
    <source>
        <dbReference type="Proteomes" id="UP000001880"/>
    </source>
</evidence>
<dbReference type="Pfam" id="PF06127">
    <property type="entry name" value="Mpo1-like"/>
    <property type="match status" value="1"/>
</dbReference>
<dbReference type="InterPro" id="IPR009305">
    <property type="entry name" value="Mpo1-like"/>
</dbReference>
<dbReference type="PANTHER" id="PTHR34205">
    <property type="entry name" value="TRANSMEMBRANE PROTEIN"/>
    <property type="match status" value="1"/>
</dbReference>
<accession>D0LXG3</accession>
<sequence>MSEHTPKMTTFEEFWPYYVSQHLDPTCRKLHFVGTSLALGCLALAPFKPSALLAAPVFGYGFAWAGHALFEKNRPATFTHPLWSLRGDFRMWWLTCQGRMEPELERARAMFAEYMAGATGEGEGEGEDELDGPGARVSRAL</sequence>
<dbReference type="Proteomes" id="UP000001880">
    <property type="component" value="Chromosome"/>
</dbReference>
<feature type="compositionally biased region" description="Acidic residues" evidence="1">
    <location>
        <begin position="122"/>
        <end position="131"/>
    </location>
</feature>
<name>D0LXG3_HALO1</name>
<dbReference type="HOGENOM" id="CLU_140388_1_1_7"/>
<proteinExistence type="predicted"/>
<evidence type="ECO:0000313" key="3">
    <source>
        <dbReference type="EMBL" id="ACY17718.1"/>
    </source>
</evidence>
<dbReference type="AlphaFoldDB" id="D0LXG3"/>
<evidence type="ECO:0000256" key="1">
    <source>
        <dbReference type="SAM" id="MobiDB-lite"/>
    </source>
</evidence>
<keyword evidence="2" id="KW-0472">Membrane</keyword>
<evidence type="ECO:0008006" key="5">
    <source>
        <dbReference type="Google" id="ProtNLM"/>
    </source>
</evidence>
<protein>
    <recommendedName>
        <fullName evidence="5">Transmembrane protein</fullName>
    </recommendedName>
</protein>
<reference evidence="3 4" key="1">
    <citation type="journal article" date="2010" name="Stand. Genomic Sci.">
        <title>Complete genome sequence of Haliangium ochraceum type strain (SMP-2).</title>
        <authorList>
            <consortium name="US DOE Joint Genome Institute (JGI-PGF)"/>
            <person name="Ivanova N."/>
            <person name="Daum C."/>
            <person name="Lang E."/>
            <person name="Abt B."/>
            <person name="Kopitz M."/>
            <person name="Saunders E."/>
            <person name="Lapidus A."/>
            <person name="Lucas S."/>
            <person name="Glavina Del Rio T."/>
            <person name="Nolan M."/>
            <person name="Tice H."/>
            <person name="Copeland A."/>
            <person name="Cheng J.F."/>
            <person name="Chen F."/>
            <person name="Bruce D."/>
            <person name="Goodwin L."/>
            <person name="Pitluck S."/>
            <person name="Mavromatis K."/>
            <person name="Pati A."/>
            <person name="Mikhailova N."/>
            <person name="Chen A."/>
            <person name="Palaniappan K."/>
            <person name="Land M."/>
            <person name="Hauser L."/>
            <person name="Chang Y.J."/>
            <person name="Jeffries C.D."/>
            <person name="Detter J.C."/>
            <person name="Brettin T."/>
            <person name="Rohde M."/>
            <person name="Goker M."/>
            <person name="Bristow J."/>
            <person name="Markowitz V."/>
            <person name="Eisen J.A."/>
            <person name="Hugenholtz P."/>
            <person name="Kyrpides N.C."/>
            <person name="Klenk H.P."/>
        </authorList>
    </citation>
    <scope>NUCLEOTIDE SEQUENCE [LARGE SCALE GENOMIC DNA]</scope>
    <source>
        <strain evidence="4">DSM 14365 / CIP 107738 / JCM 11303 / AJ 13395 / SMP-2</strain>
    </source>
</reference>
<dbReference type="OrthoDB" id="7356072at2"/>
<gene>
    <name evidence="3" type="ordered locus">Hoch_5233</name>
</gene>
<evidence type="ECO:0000256" key="2">
    <source>
        <dbReference type="SAM" id="Phobius"/>
    </source>
</evidence>
<dbReference type="KEGG" id="hoh:Hoch_5233"/>
<keyword evidence="2" id="KW-1133">Transmembrane helix</keyword>
<feature type="region of interest" description="Disordered" evidence="1">
    <location>
        <begin position="119"/>
        <end position="141"/>
    </location>
</feature>
<keyword evidence="4" id="KW-1185">Reference proteome</keyword>
<feature type="transmembrane region" description="Helical" evidence="2">
    <location>
        <begin position="30"/>
        <end position="47"/>
    </location>
</feature>
<dbReference type="EMBL" id="CP001804">
    <property type="protein sequence ID" value="ACY17718.1"/>
    <property type="molecule type" value="Genomic_DNA"/>
</dbReference>
<dbReference type="PANTHER" id="PTHR34205:SF2">
    <property type="entry name" value="DUF962 DOMAIN-CONTAINING PROTEIN"/>
    <property type="match status" value="1"/>
</dbReference>